<reference evidence="1 2" key="1">
    <citation type="submission" date="2020-08" db="EMBL/GenBank/DDBJ databases">
        <title>Functional genomics of gut bacteria from endangered species of beetles.</title>
        <authorList>
            <person name="Carlos-Shanley C."/>
        </authorList>
    </citation>
    <scope>NUCLEOTIDE SEQUENCE [LARGE SCALE GENOMIC DNA]</scope>
    <source>
        <strain evidence="1 2">S00179</strain>
    </source>
</reference>
<sequence length="559" mass="61775">MTNSTPWDDFVSVLQDRVNNKGACDDSLVQPAVDGLAEGQIAHGFALAGLLGELATLKALAIRLKGDMVELQDVGGVLTVARVAIIDGQPFPMAPVEVDVDLFDDQVLDAFHSQVSLRDILLTIRASTGEDFSQPSVWTRQILRHDNAYWNQFSQSRRLDGWPGTKPPHLTAGGELHQPELAIALLLSKQDEGIPESWFSDMICLADPAMISSYPDDLVPFTTQCRITNRKAVGCEAGDFSQEEALALPEEELDARLSHGSLNFQLRRADGSISPTDAALIYQYLPRNAVLHDTAIVNNGQIYCRTTPEFLLRFPHVANQETLTASVETLKDTVPVHVLRGYSFTEGLYKPAEQVVGVYQISRECQRSGFIHRAVMKHLHPELKNRIATHLKTRDAGGVDFETYLGLMKAFGVKPGEVAILVDPHPSDLEEIIASPQQLHAGGMINFTRQPANDAEREMMDVLLDICPSDILIGGAPKGIEVERLASFLTSEKQYSDRQLAALYLLMRQHPIQFFAEKCTATEHWERLHEGFGTEAMEPYITRAPESVQTGMALDTLGL</sequence>
<dbReference type="EMBL" id="JACHLI010000040">
    <property type="protein sequence ID" value="MBB4867433.1"/>
    <property type="molecule type" value="Genomic_DNA"/>
</dbReference>
<evidence type="ECO:0000313" key="2">
    <source>
        <dbReference type="Proteomes" id="UP000566995"/>
    </source>
</evidence>
<dbReference type="AlphaFoldDB" id="A0A7W7KS08"/>
<dbReference type="Proteomes" id="UP000566995">
    <property type="component" value="Unassembled WGS sequence"/>
</dbReference>
<organism evidence="1 2">
    <name type="scientific">Pseudomonas nitroreducens</name>
    <dbReference type="NCBI Taxonomy" id="46680"/>
    <lineage>
        <taxon>Bacteria</taxon>
        <taxon>Pseudomonadati</taxon>
        <taxon>Pseudomonadota</taxon>
        <taxon>Gammaproteobacteria</taxon>
        <taxon>Pseudomonadales</taxon>
        <taxon>Pseudomonadaceae</taxon>
        <taxon>Pseudomonas</taxon>
    </lineage>
</organism>
<comment type="caution">
    <text evidence="1">The sequence shown here is derived from an EMBL/GenBank/DDBJ whole genome shotgun (WGS) entry which is preliminary data.</text>
</comment>
<protein>
    <submittedName>
        <fullName evidence="1">Uncharacterized protein</fullName>
    </submittedName>
</protein>
<proteinExistence type="predicted"/>
<gene>
    <name evidence="1" type="ORF">HNP46_006346</name>
</gene>
<evidence type="ECO:0000313" key="1">
    <source>
        <dbReference type="EMBL" id="MBB4867433.1"/>
    </source>
</evidence>
<accession>A0A7W7KS08</accession>
<dbReference type="RefSeq" id="WP_184596933.1">
    <property type="nucleotide sequence ID" value="NZ_JACHLI010000040.1"/>
</dbReference>
<name>A0A7W7KS08_PSENT</name>